<evidence type="ECO:0000313" key="2">
    <source>
        <dbReference type="EMBL" id="KNB72267.1"/>
    </source>
</evidence>
<dbReference type="PATRIC" id="fig|54915.3.peg.964"/>
<dbReference type="Proteomes" id="UP000319578">
    <property type="component" value="Unassembled WGS sequence"/>
</dbReference>
<dbReference type="RefSeq" id="WP_049738316.1">
    <property type="nucleotide sequence ID" value="NZ_BJON01000026.1"/>
</dbReference>
<proteinExistence type="predicted"/>
<dbReference type="EMBL" id="LGIQ01000007">
    <property type="protein sequence ID" value="KNB72267.1"/>
    <property type="molecule type" value="Genomic_DNA"/>
</dbReference>
<reference evidence="2" key="2">
    <citation type="submission" date="2015-07" db="EMBL/GenBank/DDBJ databases">
        <title>MeaNS - Measles Nucleotide Surveillance Program.</title>
        <authorList>
            <person name="Tran T."/>
            <person name="Druce J."/>
        </authorList>
    </citation>
    <scope>NUCLEOTIDE SEQUENCE</scope>
    <source>
        <strain evidence="2">DSM 9887</strain>
    </source>
</reference>
<accession>A0A0K9YUD8</accession>
<reference evidence="1 4" key="3">
    <citation type="submission" date="2019-06" db="EMBL/GenBank/DDBJ databases">
        <title>Whole genome shotgun sequence of Brevibacillus reuszeri NBRC 15719.</title>
        <authorList>
            <person name="Hosoyama A."/>
            <person name="Uohara A."/>
            <person name="Ohji S."/>
            <person name="Ichikawa N."/>
        </authorList>
    </citation>
    <scope>NUCLEOTIDE SEQUENCE [LARGE SCALE GENOMIC DNA]</scope>
    <source>
        <strain evidence="1 4">NBRC 15719</strain>
    </source>
</reference>
<reference evidence="3" key="1">
    <citation type="submission" date="2015-07" db="EMBL/GenBank/DDBJ databases">
        <title>Genome sequencing project for genomic taxonomy and phylogenomics of Bacillus-like bacteria.</title>
        <authorList>
            <person name="Liu B."/>
            <person name="Wang J."/>
            <person name="Zhu Y."/>
            <person name="Liu G."/>
            <person name="Chen Q."/>
            <person name="Chen Z."/>
            <person name="Lan J."/>
            <person name="Che J."/>
            <person name="Ge C."/>
            <person name="Shi H."/>
            <person name="Pan Z."/>
            <person name="Liu X."/>
        </authorList>
    </citation>
    <scope>NUCLEOTIDE SEQUENCE [LARGE SCALE GENOMIC DNA]</scope>
    <source>
        <strain evidence="3">DSM 9887</strain>
    </source>
</reference>
<evidence type="ECO:0000313" key="3">
    <source>
        <dbReference type="Proteomes" id="UP000036834"/>
    </source>
</evidence>
<dbReference type="AlphaFoldDB" id="A0A0K9YUD8"/>
<evidence type="ECO:0000313" key="4">
    <source>
        <dbReference type="Proteomes" id="UP000319578"/>
    </source>
</evidence>
<name>A0A0K9YUD8_9BACL</name>
<comment type="caution">
    <text evidence="2">The sequence shown here is derived from an EMBL/GenBank/DDBJ whole genome shotgun (WGS) entry which is preliminary data.</text>
</comment>
<organism evidence="2 3">
    <name type="scientific">Brevibacillus reuszeri</name>
    <dbReference type="NCBI Taxonomy" id="54915"/>
    <lineage>
        <taxon>Bacteria</taxon>
        <taxon>Bacillati</taxon>
        <taxon>Bacillota</taxon>
        <taxon>Bacilli</taxon>
        <taxon>Bacillales</taxon>
        <taxon>Paenibacillaceae</taxon>
        <taxon>Brevibacillus</taxon>
    </lineage>
</organism>
<dbReference type="Proteomes" id="UP000036834">
    <property type="component" value="Unassembled WGS sequence"/>
</dbReference>
<gene>
    <name evidence="2" type="ORF">ADS79_10200</name>
    <name evidence="1" type="ORF">BRE01_58180</name>
</gene>
<keyword evidence="4" id="KW-1185">Reference proteome</keyword>
<dbReference type="EMBL" id="BJON01000026">
    <property type="protein sequence ID" value="GED72116.1"/>
    <property type="molecule type" value="Genomic_DNA"/>
</dbReference>
<evidence type="ECO:0000313" key="1">
    <source>
        <dbReference type="EMBL" id="GED72116.1"/>
    </source>
</evidence>
<sequence length="104" mass="12274">MTLNQLEKRLEDLCLEILCDLRPCSIVDRQKFDTLYNLFEEISVHLGTKTEISRRIVRNVFWIISQLQTQTQYATSEDFKKLNEELDTLMYNLHTGGLFKSIDT</sequence>
<protein>
    <submittedName>
        <fullName evidence="2">Uncharacterized protein</fullName>
    </submittedName>
</protein>